<accession>A0A4R8V095</accession>
<evidence type="ECO:0000256" key="1">
    <source>
        <dbReference type="ARBA" id="ARBA00022723"/>
    </source>
</evidence>
<dbReference type="InterPro" id="IPR037523">
    <property type="entry name" value="VOC_core"/>
</dbReference>
<dbReference type="Proteomes" id="UP000298173">
    <property type="component" value="Unassembled WGS sequence"/>
</dbReference>
<dbReference type="InterPro" id="IPR051785">
    <property type="entry name" value="MMCE/EMCE_epimerase"/>
</dbReference>
<dbReference type="RefSeq" id="WP_134502196.1">
    <property type="nucleotide sequence ID" value="NZ_SOEY01000009.1"/>
</dbReference>
<dbReference type="InterPro" id="IPR029068">
    <property type="entry name" value="Glyas_Bleomycin-R_OHBP_Dase"/>
</dbReference>
<dbReference type="Gene3D" id="3.10.180.10">
    <property type="entry name" value="2,3-Dihydroxybiphenyl 1,2-Dioxygenase, domain 1"/>
    <property type="match status" value="1"/>
</dbReference>
<evidence type="ECO:0000259" key="2">
    <source>
        <dbReference type="PROSITE" id="PS51819"/>
    </source>
</evidence>
<dbReference type="PROSITE" id="PS00934">
    <property type="entry name" value="GLYOXALASE_I_1"/>
    <property type="match status" value="1"/>
</dbReference>
<name>A0A4R8V095_9MICO</name>
<protein>
    <recommendedName>
        <fullName evidence="2">VOC domain-containing protein</fullName>
    </recommendedName>
</protein>
<evidence type="ECO:0000313" key="3">
    <source>
        <dbReference type="EMBL" id="TFB75001.1"/>
    </source>
</evidence>
<dbReference type="Pfam" id="PF00903">
    <property type="entry name" value="Glyoxalase"/>
    <property type="match status" value="1"/>
</dbReference>
<gene>
    <name evidence="3" type="ORF">E3O06_06600</name>
</gene>
<dbReference type="OrthoDB" id="115162at2"/>
<reference evidence="3 4" key="1">
    <citation type="submission" date="2019-03" db="EMBL/GenBank/DDBJ databases">
        <title>Genomics of glacier-inhabiting Cryobacterium strains.</title>
        <authorList>
            <person name="Liu Q."/>
            <person name="Xin Y.-H."/>
        </authorList>
    </citation>
    <scope>NUCLEOTIDE SEQUENCE [LARGE SCALE GENOMIC DNA]</scope>
    <source>
        <strain evidence="3 4">HLT2-23</strain>
    </source>
</reference>
<dbReference type="GO" id="GO:0004462">
    <property type="term" value="F:lactoylglutathione lyase activity"/>
    <property type="evidence" value="ECO:0007669"/>
    <property type="project" value="InterPro"/>
</dbReference>
<dbReference type="GO" id="GO:0046872">
    <property type="term" value="F:metal ion binding"/>
    <property type="evidence" value="ECO:0007669"/>
    <property type="project" value="UniProtKB-KW"/>
</dbReference>
<sequence length="174" mass="19715">MTIRSVHHTAIIVKDLDRSIYFYQDLLGLTLSQEPSGWMEGESLAKGTGVPGARLRNALLRIGSDATLELLEYDNRPVDNDQPIQQNYLGAMHIALRVDDITAKKAELESKGVQFMADVNAFDEGALAGWRWVYFRDPDNISLELVEVAYSNEDERKTRIRDYLDTRPSLESLI</sequence>
<dbReference type="PANTHER" id="PTHR43048:SF5">
    <property type="entry name" value="BLR5325 PROTEIN"/>
    <property type="match status" value="1"/>
</dbReference>
<dbReference type="AlphaFoldDB" id="A0A4R8V095"/>
<feature type="domain" description="VOC" evidence="2">
    <location>
        <begin position="5"/>
        <end position="148"/>
    </location>
</feature>
<evidence type="ECO:0000313" key="4">
    <source>
        <dbReference type="Proteomes" id="UP000298173"/>
    </source>
</evidence>
<dbReference type="GO" id="GO:0046491">
    <property type="term" value="P:L-methylmalonyl-CoA metabolic process"/>
    <property type="evidence" value="ECO:0007669"/>
    <property type="project" value="TreeGrafter"/>
</dbReference>
<comment type="caution">
    <text evidence="3">The sequence shown here is derived from an EMBL/GenBank/DDBJ whole genome shotgun (WGS) entry which is preliminary data.</text>
</comment>
<keyword evidence="1" id="KW-0479">Metal-binding</keyword>
<dbReference type="EMBL" id="SOEY01000009">
    <property type="protein sequence ID" value="TFB75001.1"/>
    <property type="molecule type" value="Genomic_DNA"/>
</dbReference>
<keyword evidence="4" id="KW-1185">Reference proteome</keyword>
<dbReference type="InterPro" id="IPR018146">
    <property type="entry name" value="Glyoxalase_1_CS"/>
</dbReference>
<dbReference type="SUPFAM" id="SSF54593">
    <property type="entry name" value="Glyoxalase/Bleomycin resistance protein/Dihydroxybiphenyl dioxygenase"/>
    <property type="match status" value="1"/>
</dbReference>
<dbReference type="PROSITE" id="PS51819">
    <property type="entry name" value="VOC"/>
    <property type="match status" value="1"/>
</dbReference>
<organism evidence="3 4">
    <name type="scientific">Cryobacterium glaciale</name>
    <dbReference type="NCBI Taxonomy" id="1259145"/>
    <lineage>
        <taxon>Bacteria</taxon>
        <taxon>Bacillati</taxon>
        <taxon>Actinomycetota</taxon>
        <taxon>Actinomycetes</taxon>
        <taxon>Micrococcales</taxon>
        <taxon>Microbacteriaceae</taxon>
        <taxon>Cryobacterium</taxon>
    </lineage>
</organism>
<dbReference type="GO" id="GO:0004493">
    <property type="term" value="F:methylmalonyl-CoA epimerase activity"/>
    <property type="evidence" value="ECO:0007669"/>
    <property type="project" value="TreeGrafter"/>
</dbReference>
<dbReference type="InterPro" id="IPR004360">
    <property type="entry name" value="Glyas_Fos-R_dOase_dom"/>
</dbReference>
<proteinExistence type="predicted"/>
<dbReference type="PANTHER" id="PTHR43048">
    <property type="entry name" value="METHYLMALONYL-COA EPIMERASE"/>
    <property type="match status" value="1"/>
</dbReference>